<dbReference type="AlphaFoldDB" id="A0A388LF86"/>
<feature type="region of interest" description="Disordered" evidence="1">
    <location>
        <begin position="232"/>
        <end position="264"/>
    </location>
</feature>
<comment type="caution">
    <text evidence="3">The sequence shown here is derived from an EMBL/GenBank/DDBJ whole genome shotgun (WGS) entry which is preliminary data.</text>
</comment>
<feature type="domain" description="FHA" evidence="2">
    <location>
        <begin position="155"/>
        <end position="206"/>
    </location>
</feature>
<evidence type="ECO:0000313" key="4">
    <source>
        <dbReference type="Proteomes" id="UP000265515"/>
    </source>
</evidence>
<dbReference type="Gene3D" id="2.60.200.20">
    <property type="match status" value="1"/>
</dbReference>
<keyword evidence="4" id="KW-1185">Reference proteome</keyword>
<dbReference type="Pfam" id="PF00498">
    <property type="entry name" value="FHA"/>
    <property type="match status" value="1"/>
</dbReference>
<dbReference type="STRING" id="69332.A0A388LF86"/>
<dbReference type="EMBL" id="BFEA01000362">
    <property type="protein sequence ID" value="GBG80974.1"/>
    <property type="molecule type" value="Genomic_DNA"/>
</dbReference>
<organism evidence="3 4">
    <name type="scientific">Chara braunii</name>
    <name type="common">Braun's stonewort</name>
    <dbReference type="NCBI Taxonomy" id="69332"/>
    <lineage>
        <taxon>Eukaryota</taxon>
        <taxon>Viridiplantae</taxon>
        <taxon>Streptophyta</taxon>
        <taxon>Charophyceae</taxon>
        <taxon>Charales</taxon>
        <taxon>Characeae</taxon>
        <taxon>Chara</taxon>
    </lineage>
</organism>
<dbReference type="SMART" id="SM00240">
    <property type="entry name" value="FHA"/>
    <property type="match status" value="1"/>
</dbReference>
<feature type="compositionally biased region" description="Low complexity" evidence="1">
    <location>
        <begin position="24"/>
        <end position="38"/>
    </location>
</feature>
<evidence type="ECO:0000259" key="2">
    <source>
        <dbReference type="PROSITE" id="PS50006"/>
    </source>
</evidence>
<proteinExistence type="predicted"/>
<dbReference type="Proteomes" id="UP000265515">
    <property type="component" value="Unassembled WGS sequence"/>
</dbReference>
<accession>A0A388LF86</accession>
<dbReference type="CDD" id="cd22674">
    <property type="entry name" value="FHA_PPP1R8"/>
    <property type="match status" value="1"/>
</dbReference>
<feature type="region of interest" description="Disordered" evidence="1">
    <location>
        <begin position="1"/>
        <end position="38"/>
    </location>
</feature>
<dbReference type="FunFam" id="2.60.200.20:FF:000019">
    <property type="entry name" value="Nuclear inhibitor of protein phosphatase"/>
    <property type="match status" value="1"/>
</dbReference>
<feature type="region of interest" description="Disordered" evidence="1">
    <location>
        <begin position="424"/>
        <end position="525"/>
    </location>
</feature>
<dbReference type="InterPro" id="IPR050923">
    <property type="entry name" value="Cell_Proc_Reg/RNA_Proc"/>
</dbReference>
<dbReference type="SUPFAM" id="SSF49879">
    <property type="entry name" value="SMAD/FHA domain"/>
    <property type="match status" value="1"/>
</dbReference>
<dbReference type="InterPro" id="IPR008984">
    <property type="entry name" value="SMAD_FHA_dom_sf"/>
</dbReference>
<protein>
    <recommendedName>
        <fullName evidence="2">FHA domain-containing protein</fullName>
    </recommendedName>
</protein>
<dbReference type="OrthoDB" id="444265at2759"/>
<feature type="compositionally biased region" description="Basic and acidic residues" evidence="1">
    <location>
        <begin position="515"/>
        <end position="525"/>
    </location>
</feature>
<dbReference type="Gramene" id="GBG80974">
    <property type="protein sequence ID" value="GBG80974"/>
    <property type="gene ID" value="CBR_g31530"/>
</dbReference>
<dbReference type="PANTHER" id="PTHR23308">
    <property type="entry name" value="NUCLEAR INHIBITOR OF PROTEIN PHOSPHATASE-1"/>
    <property type="match status" value="1"/>
</dbReference>
<reference evidence="3 4" key="1">
    <citation type="journal article" date="2018" name="Cell">
        <title>The Chara Genome: Secondary Complexity and Implications for Plant Terrestrialization.</title>
        <authorList>
            <person name="Nishiyama T."/>
            <person name="Sakayama H."/>
            <person name="Vries J.D."/>
            <person name="Buschmann H."/>
            <person name="Saint-Marcoux D."/>
            <person name="Ullrich K.K."/>
            <person name="Haas F.B."/>
            <person name="Vanderstraeten L."/>
            <person name="Becker D."/>
            <person name="Lang D."/>
            <person name="Vosolsobe S."/>
            <person name="Rombauts S."/>
            <person name="Wilhelmsson P.K.I."/>
            <person name="Janitza P."/>
            <person name="Kern R."/>
            <person name="Heyl A."/>
            <person name="Rumpler F."/>
            <person name="Villalobos L.I.A.C."/>
            <person name="Clay J.M."/>
            <person name="Skokan R."/>
            <person name="Toyoda A."/>
            <person name="Suzuki Y."/>
            <person name="Kagoshima H."/>
            <person name="Schijlen E."/>
            <person name="Tajeshwar N."/>
            <person name="Catarino B."/>
            <person name="Hetherington A.J."/>
            <person name="Saltykova A."/>
            <person name="Bonnot C."/>
            <person name="Breuninger H."/>
            <person name="Symeonidi A."/>
            <person name="Radhakrishnan G.V."/>
            <person name="Van Nieuwerburgh F."/>
            <person name="Deforce D."/>
            <person name="Chang C."/>
            <person name="Karol K.G."/>
            <person name="Hedrich R."/>
            <person name="Ulvskov P."/>
            <person name="Glockner G."/>
            <person name="Delwiche C.F."/>
            <person name="Petrasek J."/>
            <person name="Van de Peer Y."/>
            <person name="Friml J."/>
            <person name="Beilby M."/>
            <person name="Dolan L."/>
            <person name="Kohara Y."/>
            <person name="Sugano S."/>
            <person name="Fujiyama A."/>
            <person name="Delaux P.-M."/>
            <person name="Quint M."/>
            <person name="TheiBen G."/>
            <person name="Hagemann M."/>
            <person name="Harholt J."/>
            <person name="Dunand C."/>
            <person name="Zachgo S."/>
            <person name="Langdale J."/>
            <person name="Maumus F."/>
            <person name="Straeten D.V.D."/>
            <person name="Gould S.B."/>
            <person name="Rensing S.A."/>
        </authorList>
    </citation>
    <scope>NUCLEOTIDE SEQUENCE [LARGE SCALE GENOMIC DNA]</scope>
    <source>
        <strain evidence="3 4">S276</strain>
    </source>
</reference>
<name>A0A388LF86_CHABU</name>
<evidence type="ECO:0000256" key="1">
    <source>
        <dbReference type="SAM" id="MobiDB-lite"/>
    </source>
</evidence>
<feature type="compositionally biased region" description="Basic and acidic residues" evidence="1">
    <location>
        <begin position="488"/>
        <end position="501"/>
    </location>
</feature>
<evidence type="ECO:0000313" key="3">
    <source>
        <dbReference type="EMBL" id="GBG80974.1"/>
    </source>
</evidence>
<dbReference type="PROSITE" id="PS50006">
    <property type="entry name" value="FHA_DOMAIN"/>
    <property type="match status" value="1"/>
</dbReference>
<sequence length="525" mass="54820">MLNRFKRAQEPEPFKVDQFQVNPAARPQPASQQQISSAVVSRQNSAGYAASHYSGQQQGRFSGLGGAAVDRLGGGGYPGGGYGGPSASAGAAAAALAAGDAAAAAPPVQGYGVGQGLSTYAPPEWAIEPKAGVYYLEVIKDGSILDNLALDRRRTLFGRQAAMCDIILDHPSVSRQHAVIVHHKSGSVYVIDLGSAHGTFVSNERLAKDAPTELEIGCSVRFAASTRSYILRRNGPPPGAPSEVDDGGKPLDIELPSPPDPSDEEAVLTYNTILNRWSIPVPDADGGPCKVEKERDKNGIMKDSARLDGQRPAKRIRRARVTFRDDFGGELALVVGVSDGADVGTDVGPVGVKEGSTLVGKYESLVKSTIVPHGQDLASIKASLAGKDSSAAPAITNRLKQFLDRSLRLSGSCKGGGGLYGDLYENLPPGRSGSGSGGRGSEEGEARGVNTGTSAVVDEWKAGEEGGRARRRSDDTFLDSGISEAEDGQERGRDGGKEKGSDASYGGGSGGHRKYPVEKWVSRPP</sequence>
<feature type="compositionally biased region" description="Basic and acidic residues" evidence="1">
    <location>
        <begin position="458"/>
        <end position="475"/>
    </location>
</feature>
<gene>
    <name evidence="3" type="ORF">CBR_g31530</name>
</gene>
<dbReference type="InterPro" id="IPR000253">
    <property type="entry name" value="FHA_dom"/>
</dbReference>